<evidence type="ECO:0000313" key="3">
    <source>
        <dbReference type="Proteomes" id="UP000050761"/>
    </source>
</evidence>
<name>A0A183F6V2_HELPZ</name>
<reference evidence="2 3" key="1">
    <citation type="submission" date="2018-11" db="EMBL/GenBank/DDBJ databases">
        <authorList>
            <consortium name="Pathogen Informatics"/>
        </authorList>
    </citation>
    <scope>NUCLEOTIDE SEQUENCE [LARGE SCALE GENOMIC DNA]</scope>
</reference>
<evidence type="ECO:0000313" key="4">
    <source>
        <dbReference type="WBParaSite" id="HPBE_0000189401-mRNA-1"/>
    </source>
</evidence>
<protein>
    <submittedName>
        <fullName evidence="4">PBPe domain-containing protein</fullName>
    </submittedName>
</protein>
<dbReference type="WBParaSite" id="HPBE_0000189401-mRNA-1">
    <property type="protein sequence ID" value="HPBE_0000189401-mRNA-1"/>
    <property type="gene ID" value="HPBE_0000189401"/>
</dbReference>
<dbReference type="OrthoDB" id="5843247at2759"/>
<keyword evidence="1" id="KW-0472">Membrane</keyword>
<evidence type="ECO:0000256" key="1">
    <source>
        <dbReference type="SAM" id="Phobius"/>
    </source>
</evidence>
<accession>A0A3P7TKK3</accession>
<keyword evidence="1" id="KW-1133">Transmembrane helix</keyword>
<evidence type="ECO:0000313" key="2">
    <source>
        <dbReference type="EMBL" id="VDO21966.1"/>
    </source>
</evidence>
<gene>
    <name evidence="2" type="ORF">HPBE_LOCUS1895</name>
</gene>
<accession>A0A183F6V2</accession>
<keyword evidence="1" id="KW-0812">Transmembrane</keyword>
<feature type="transmembrane region" description="Helical" evidence="1">
    <location>
        <begin position="40"/>
        <end position="62"/>
    </location>
</feature>
<organism evidence="3 4">
    <name type="scientific">Heligmosomoides polygyrus</name>
    <name type="common">Parasitic roundworm</name>
    <dbReference type="NCBI Taxonomy" id="6339"/>
    <lineage>
        <taxon>Eukaryota</taxon>
        <taxon>Metazoa</taxon>
        <taxon>Ecdysozoa</taxon>
        <taxon>Nematoda</taxon>
        <taxon>Chromadorea</taxon>
        <taxon>Rhabditida</taxon>
        <taxon>Rhabditina</taxon>
        <taxon>Rhabditomorpha</taxon>
        <taxon>Strongyloidea</taxon>
        <taxon>Heligmosomidae</taxon>
        <taxon>Heligmosomoides</taxon>
    </lineage>
</organism>
<sequence length="86" mass="9853">MMLKEIAVRLAESAAGREAVCNVNVECRHENKENAMSSNWMAMAALYFLTYTVIMMVFGTLYDLFIHQKEVDALPHSETNSRQFFS</sequence>
<reference evidence="4" key="2">
    <citation type="submission" date="2019-09" db="UniProtKB">
        <authorList>
            <consortium name="WormBaseParasite"/>
        </authorList>
    </citation>
    <scope>IDENTIFICATION</scope>
</reference>
<keyword evidence="3" id="KW-1185">Reference proteome</keyword>
<dbReference type="Proteomes" id="UP000050761">
    <property type="component" value="Unassembled WGS sequence"/>
</dbReference>
<dbReference type="AlphaFoldDB" id="A0A183F6V2"/>
<dbReference type="EMBL" id="UZAH01002398">
    <property type="protein sequence ID" value="VDO21966.1"/>
    <property type="molecule type" value="Genomic_DNA"/>
</dbReference>
<proteinExistence type="predicted"/>